<comment type="caution">
    <text evidence="2">The sequence shown here is derived from an EMBL/GenBank/DDBJ whole genome shotgun (WGS) entry which is preliminary data.</text>
</comment>
<dbReference type="EMBL" id="SOZI01000043">
    <property type="protein sequence ID" value="TNY21442.1"/>
    <property type="molecule type" value="Genomic_DNA"/>
</dbReference>
<reference evidence="2 3" key="1">
    <citation type="submission" date="2019-03" db="EMBL/GenBank/DDBJ databases">
        <title>Rhodosporidium diobovatum UCD-FST 08-225 genome sequencing, assembly, and annotation.</title>
        <authorList>
            <person name="Fakankun I.U."/>
            <person name="Fristensky B."/>
            <person name="Levin D.B."/>
        </authorList>
    </citation>
    <scope>NUCLEOTIDE SEQUENCE [LARGE SCALE GENOMIC DNA]</scope>
    <source>
        <strain evidence="2 3">UCD-FST 08-225</strain>
    </source>
</reference>
<name>A0A5C5FZ27_9BASI</name>
<protein>
    <submittedName>
        <fullName evidence="2">Uncharacterized protein</fullName>
    </submittedName>
</protein>
<dbReference type="AlphaFoldDB" id="A0A5C5FZ27"/>
<feature type="region of interest" description="Disordered" evidence="1">
    <location>
        <begin position="247"/>
        <end position="270"/>
    </location>
</feature>
<feature type="compositionally biased region" description="Pro residues" evidence="1">
    <location>
        <begin position="153"/>
        <end position="162"/>
    </location>
</feature>
<keyword evidence="3" id="KW-1185">Reference proteome</keyword>
<organism evidence="2 3">
    <name type="scientific">Rhodotorula diobovata</name>
    <dbReference type="NCBI Taxonomy" id="5288"/>
    <lineage>
        <taxon>Eukaryota</taxon>
        <taxon>Fungi</taxon>
        <taxon>Dikarya</taxon>
        <taxon>Basidiomycota</taxon>
        <taxon>Pucciniomycotina</taxon>
        <taxon>Microbotryomycetes</taxon>
        <taxon>Sporidiobolales</taxon>
        <taxon>Sporidiobolaceae</taxon>
        <taxon>Rhodotorula</taxon>
    </lineage>
</organism>
<feature type="region of interest" description="Disordered" evidence="1">
    <location>
        <begin position="96"/>
        <end position="226"/>
    </location>
</feature>
<evidence type="ECO:0000256" key="1">
    <source>
        <dbReference type="SAM" id="MobiDB-lite"/>
    </source>
</evidence>
<sequence length="270" mass="28499">MNTVSLLLGHSGLEPALAPPVRLDALLGIPLGDLELASAVHLDVLAYREAMLLDELVEVTRVDASHGACDREAVLGSQRDDRCCRRRRDDRWGRRRGRGRVERGCDGLSRRRGRRRHVLSGEDCESGDRGQLDDSAAVQGREDALSSRSRRPSAPPMPPTIPPTAVSTAPPAPPATAVAIDTPPPTAAVATDAAPPTAAVTSDTAPPTIDVRPPTAPPTSDPRALVTSLTTPPAMLVTSLTTPPTRLVASLTAPPTSEVTSPTTDLSKRR</sequence>
<gene>
    <name evidence="2" type="ORF">DMC30DRAFT_200707</name>
</gene>
<proteinExistence type="predicted"/>
<feature type="compositionally biased region" description="Polar residues" evidence="1">
    <location>
        <begin position="253"/>
        <end position="270"/>
    </location>
</feature>
<accession>A0A5C5FZ27</accession>
<feature type="compositionally biased region" description="Low complexity" evidence="1">
    <location>
        <begin position="163"/>
        <end position="208"/>
    </location>
</feature>
<dbReference type="STRING" id="5288.A0A5C5FZ27"/>
<evidence type="ECO:0000313" key="3">
    <source>
        <dbReference type="Proteomes" id="UP000311382"/>
    </source>
</evidence>
<evidence type="ECO:0000313" key="2">
    <source>
        <dbReference type="EMBL" id="TNY21442.1"/>
    </source>
</evidence>
<dbReference type="Proteomes" id="UP000311382">
    <property type="component" value="Unassembled WGS sequence"/>
</dbReference>
<feature type="compositionally biased region" description="Basic and acidic residues" evidence="1">
    <location>
        <begin position="99"/>
        <end position="109"/>
    </location>
</feature>